<evidence type="ECO:0000256" key="2">
    <source>
        <dbReference type="ARBA" id="ARBA00022475"/>
    </source>
</evidence>
<proteinExistence type="inferred from homology"/>
<evidence type="ECO:0000313" key="12">
    <source>
        <dbReference type="Proteomes" id="UP001501337"/>
    </source>
</evidence>
<evidence type="ECO:0000256" key="1">
    <source>
        <dbReference type="ARBA" id="ARBA00004401"/>
    </source>
</evidence>
<evidence type="ECO:0000256" key="5">
    <source>
        <dbReference type="ARBA" id="ARBA00023136"/>
    </source>
</evidence>
<dbReference type="Proteomes" id="UP001501337">
    <property type="component" value="Unassembled WGS sequence"/>
</dbReference>
<comment type="subcellular location">
    <subcellularLocation>
        <location evidence="1">Cell membrane</location>
        <topology evidence="1">Single-pass type II membrane protein</topology>
    </subcellularLocation>
</comment>
<name>A0ABP7P4P1_9GAMM</name>
<keyword evidence="6" id="KW-0143">Chaperone</keyword>
<organism evidence="11 12">
    <name type="scientific">Allohahella marinimesophila</name>
    <dbReference type="NCBI Taxonomy" id="1054972"/>
    <lineage>
        <taxon>Bacteria</taxon>
        <taxon>Pseudomonadati</taxon>
        <taxon>Pseudomonadota</taxon>
        <taxon>Gammaproteobacteria</taxon>
        <taxon>Oceanospirillales</taxon>
        <taxon>Hahellaceae</taxon>
        <taxon>Allohahella</taxon>
    </lineage>
</organism>
<evidence type="ECO:0000256" key="8">
    <source>
        <dbReference type="ARBA" id="ARBA00024235"/>
    </source>
</evidence>
<keyword evidence="4 9" id="KW-1133">Transmembrane helix</keyword>
<keyword evidence="2" id="KW-1003">Cell membrane</keyword>
<keyword evidence="5 9" id="KW-0472">Membrane</keyword>
<keyword evidence="12" id="KW-1185">Reference proteome</keyword>
<keyword evidence="3 9" id="KW-0812">Transmembrane</keyword>
<dbReference type="EMBL" id="BAABBO010000007">
    <property type="protein sequence ID" value="GAA3959656.1"/>
    <property type="molecule type" value="Genomic_DNA"/>
</dbReference>
<protein>
    <recommendedName>
        <fullName evidence="8">Ancillary SecYEG translocon subunit</fullName>
    </recommendedName>
</protein>
<feature type="domain" description="Ancillary SecYEG translocon subunit/Cell division coordinator CpoB TPR" evidence="10">
    <location>
        <begin position="14"/>
        <end position="217"/>
    </location>
</feature>
<feature type="transmembrane region" description="Helical" evidence="9">
    <location>
        <begin position="21"/>
        <end position="41"/>
    </location>
</feature>
<evidence type="ECO:0000256" key="4">
    <source>
        <dbReference type="ARBA" id="ARBA00022989"/>
    </source>
</evidence>
<reference evidence="12" key="1">
    <citation type="journal article" date="2019" name="Int. J. Syst. Evol. Microbiol.">
        <title>The Global Catalogue of Microorganisms (GCM) 10K type strain sequencing project: providing services to taxonomists for standard genome sequencing and annotation.</title>
        <authorList>
            <consortium name="The Broad Institute Genomics Platform"/>
            <consortium name="The Broad Institute Genome Sequencing Center for Infectious Disease"/>
            <person name="Wu L."/>
            <person name="Ma J."/>
        </authorList>
    </citation>
    <scope>NUCLEOTIDE SEQUENCE [LARGE SCALE GENOMIC DNA]</scope>
    <source>
        <strain evidence="12">JCM 17555</strain>
    </source>
</reference>
<accession>A0ABP7P4P1</accession>
<dbReference type="PANTHER" id="PTHR38035">
    <property type="entry name" value="UPF0070 PROTEIN YFGM"/>
    <property type="match status" value="1"/>
</dbReference>
<evidence type="ECO:0000256" key="9">
    <source>
        <dbReference type="SAM" id="Phobius"/>
    </source>
</evidence>
<evidence type="ECO:0000313" key="11">
    <source>
        <dbReference type="EMBL" id="GAA3959656.1"/>
    </source>
</evidence>
<dbReference type="RefSeq" id="WP_344805348.1">
    <property type="nucleotide sequence ID" value="NZ_BAABBO010000007.1"/>
</dbReference>
<evidence type="ECO:0000256" key="7">
    <source>
        <dbReference type="ARBA" id="ARBA00024197"/>
    </source>
</evidence>
<comment type="similarity">
    <text evidence="7">Belongs to the YfgM family.</text>
</comment>
<dbReference type="SUPFAM" id="SSF48452">
    <property type="entry name" value="TPR-like"/>
    <property type="match status" value="1"/>
</dbReference>
<dbReference type="InterPro" id="IPR011990">
    <property type="entry name" value="TPR-like_helical_dom_sf"/>
</dbReference>
<dbReference type="InterPro" id="IPR018704">
    <property type="entry name" value="SecYEG/CpoB_TPR"/>
</dbReference>
<evidence type="ECO:0000256" key="3">
    <source>
        <dbReference type="ARBA" id="ARBA00022692"/>
    </source>
</evidence>
<dbReference type="Pfam" id="PF09976">
    <property type="entry name" value="TPR_21"/>
    <property type="match status" value="1"/>
</dbReference>
<dbReference type="PANTHER" id="PTHR38035:SF1">
    <property type="entry name" value="ANCILLARY SECYEG TRANSLOCON SUBUNIT"/>
    <property type="match status" value="1"/>
</dbReference>
<sequence>MVDRSDDEQLDALKQWWRANGTSLIVGVILAIAAIFGFKAWQNNQLQEKAESSLKYQQLVEAAAADQQSAFLKAQQPQADGEASADAEADDADTARFLAKELKEATGIRGYELLADLYLSQSHFSASQLDEAHKQLVSALEQTESESLKRIIQARLARVEMAQENYEAAIARLEVPRDDVFYSYFQELRGDIYKMTEKPGAALEAYRNARDALAAKPPVVEQPLIVRAEGEAPDQPDEQQQAAAQALAWLDTKIADLGAPNE</sequence>
<comment type="caution">
    <text evidence="11">The sequence shown here is derived from an EMBL/GenBank/DDBJ whole genome shotgun (WGS) entry which is preliminary data.</text>
</comment>
<evidence type="ECO:0000259" key="10">
    <source>
        <dbReference type="Pfam" id="PF09976"/>
    </source>
</evidence>
<dbReference type="InterPro" id="IPR026039">
    <property type="entry name" value="YfgM"/>
</dbReference>
<gene>
    <name evidence="11" type="ORF">GCM10022278_17370</name>
</gene>
<evidence type="ECO:0000256" key="6">
    <source>
        <dbReference type="ARBA" id="ARBA00023186"/>
    </source>
</evidence>